<dbReference type="AlphaFoldDB" id="A0AAV7B1A1"/>
<sequence length="31" mass="3466">MSLSWTVSLSIVFLIIEQSECFCNWTGNTVG</sequence>
<keyword evidence="3" id="KW-1185">Reference proteome</keyword>
<dbReference type="EMBL" id="WNYA01000006">
    <property type="protein sequence ID" value="KAG8567559.1"/>
    <property type="molecule type" value="Genomic_DNA"/>
</dbReference>
<reference evidence="2" key="1">
    <citation type="thesis" date="2020" institute="ProQuest LLC" country="789 East Eisenhower Parkway, Ann Arbor, MI, USA">
        <title>Comparative Genomics and Chromosome Evolution.</title>
        <authorList>
            <person name="Mudd A.B."/>
        </authorList>
    </citation>
    <scope>NUCLEOTIDE SEQUENCE</scope>
    <source>
        <strain evidence="2">237g6f4</strain>
        <tissue evidence="2">Blood</tissue>
    </source>
</reference>
<name>A0AAV7B1A1_ENGPU</name>
<dbReference type="Proteomes" id="UP000824782">
    <property type="component" value="Unassembled WGS sequence"/>
</dbReference>
<gene>
    <name evidence="2" type="ORF">GDO81_013681</name>
</gene>
<evidence type="ECO:0000313" key="2">
    <source>
        <dbReference type="EMBL" id="KAG8567559.1"/>
    </source>
</evidence>
<feature type="signal peptide" evidence="1">
    <location>
        <begin position="1"/>
        <end position="21"/>
    </location>
</feature>
<protein>
    <submittedName>
        <fullName evidence="2">Uncharacterized protein</fullName>
    </submittedName>
</protein>
<comment type="caution">
    <text evidence="2">The sequence shown here is derived from an EMBL/GenBank/DDBJ whole genome shotgun (WGS) entry which is preliminary data.</text>
</comment>
<keyword evidence="1" id="KW-0732">Signal</keyword>
<organism evidence="2 3">
    <name type="scientific">Engystomops pustulosus</name>
    <name type="common">Tungara frog</name>
    <name type="synonym">Physalaemus pustulosus</name>
    <dbReference type="NCBI Taxonomy" id="76066"/>
    <lineage>
        <taxon>Eukaryota</taxon>
        <taxon>Metazoa</taxon>
        <taxon>Chordata</taxon>
        <taxon>Craniata</taxon>
        <taxon>Vertebrata</taxon>
        <taxon>Euteleostomi</taxon>
        <taxon>Amphibia</taxon>
        <taxon>Batrachia</taxon>
        <taxon>Anura</taxon>
        <taxon>Neobatrachia</taxon>
        <taxon>Hyloidea</taxon>
        <taxon>Leptodactylidae</taxon>
        <taxon>Leiuperinae</taxon>
        <taxon>Engystomops</taxon>
    </lineage>
</organism>
<accession>A0AAV7B1A1</accession>
<proteinExistence type="predicted"/>
<feature type="chain" id="PRO_5043675457" evidence="1">
    <location>
        <begin position="22"/>
        <end position="31"/>
    </location>
</feature>
<evidence type="ECO:0000256" key="1">
    <source>
        <dbReference type="SAM" id="SignalP"/>
    </source>
</evidence>
<evidence type="ECO:0000313" key="3">
    <source>
        <dbReference type="Proteomes" id="UP000824782"/>
    </source>
</evidence>